<comment type="similarity">
    <text evidence="2">Belongs to the bacterial solute-binding protein 2 family.</text>
</comment>
<evidence type="ECO:0000259" key="6">
    <source>
        <dbReference type="Pfam" id="PF13407"/>
    </source>
</evidence>
<reference evidence="8" key="1">
    <citation type="submission" date="2016-02" db="EMBL/GenBank/DDBJ databases">
        <authorList>
            <person name="Rodrigo-Torres Lidia"/>
            <person name="Arahal R.David."/>
        </authorList>
    </citation>
    <scope>NUCLEOTIDE SEQUENCE [LARGE SCALE GENOMIC DNA]</scope>
    <source>
        <strain evidence="8">CECT 8713</strain>
    </source>
</reference>
<dbReference type="SUPFAM" id="SSF53822">
    <property type="entry name" value="Periplasmic binding protein-like I"/>
    <property type="match status" value="1"/>
</dbReference>
<evidence type="ECO:0000256" key="1">
    <source>
        <dbReference type="ARBA" id="ARBA00004196"/>
    </source>
</evidence>
<evidence type="ECO:0000256" key="2">
    <source>
        <dbReference type="ARBA" id="ARBA00007639"/>
    </source>
</evidence>
<feature type="signal peptide" evidence="5">
    <location>
        <begin position="1"/>
        <end position="20"/>
    </location>
</feature>
<dbReference type="Pfam" id="PF13407">
    <property type="entry name" value="Peripla_BP_4"/>
    <property type="match status" value="1"/>
</dbReference>
<dbReference type="GO" id="GO:0030246">
    <property type="term" value="F:carbohydrate binding"/>
    <property type="evidence" value="ECO:0007669"/>
    <property type="project" value="UniProtKB-ARBA"/>
</dbReference>
<feature type="domain" description="Periplasmic binding protein" evidence="6">
    <location>
        <begin position="25"/>
        <end position="276"/>
    </location>
</feature>
<name>A0A128FGJ0_9GAMM</name>
<dbReference type="InterPro" id="IPR028082">
    <property type="entry name" value="Peripla_BP_I"/>
</dbReference>
<evidence type="ECO:0000256" key="3">
    <source>
        <dbReference type="ARBA" id="ARBA00022181"/>
    </source>
</evidence>
<keyword evidence="8" id="KW-1185">Reference proteome</keyword>
<evidence type="ECO:0000313" key="8">
    <source>
        <dbReference type="Proteomes" id="UP000073601"/>
    </source>
</evidence>
<feature type="chain" id="PRO_5007282431" description="Autoinducer 2-binding periplasmic protein LuxP" evidence="5">
    <location>
        <begin position="21"/>
        <end position="303"/>
    </location>
</feature>
<accession>A0A128FGJ0</accession>
<organism evidence="7 8">
    <name type="scientific">Grimontia marina</name>
    <dbReference type="NCBI Taxonomy" id="646534"/>
    <lineage>
        <taxon>Bacteria</taxon>
        <taxon>Pseudomonadati</taxon>
        <taxon>Pseudomonadota</taxon>
        <taxon>Gammaproteobacteria</taxon>
        <taxon>Vibrionales</taxon>
        <taxon>Vibrionaceae</taxon>
        <taxon>Grimontia</taxon>
    </lineage>
</organism>
<sequence length="303" mass="33124">MYRLVLTFMLLALIQPPVAAAIKAGVSVTDLTNPYFVTVVRTIMEEVQERFGEDSVVLVRSSAYDHPRQVRQLNEFMAEEVDVVFLVASNEHKIGPYVKRLFRHGIPVFAIDVRADGATATVTTDNLRAGQVACHGLAKVLGGKGNVLIINGPQVSAVIERVEGCKEALTQYPMLTFLGDSLNGTGSVEGGLEKMAYAMQLYDDIDGIFAINDRTALGAESALLQAKSKAVIISVDGSPDAKSAFIDQRPNWIGSAIQSPETMTREAVKIAERWLQSGQIEKQDVLIPTRLMTPENANTFKEW</sequence>
<proteinExistence type="inferred from homology"/>
<gene>
    <name evidence="7" type="primary">rbsB_2</name>
    <name evidence="7" type="ORF">GMA8713_03941</name>
</gene>
<dbReference type="GO" id="GO:0030313">
    <property type="term" value="C:cell envelope"/>
    <property type="evidence" value="ECO:0007669"/>
    <property type="project" value="UniProtKB-SubCell"/>
</dbReference>
<keyword evidence="4 5" id="KW-0732">Signal</keyword>
<dbReference type="EMBL" id="FIZY01000047">
    <property type="protein sequence ID" value="CZF85908.1"/>
    <property type="molecule type" value="Genomic_DNA"/>
</dbReference>
<evidence type="ECO:0000256" key="5">
    <source>
        <dbReference type="SAM" id="SignalP"/>
    </source>
</evidence>
<dbReference type="RefSeq" id="WP_232314496.1">
    <property type="nucleotide sequence ID" value="NZ_CAWRCI010000047.1"/>
</dbReference>
<evidence type="ECO:0000256" key="4">
    <source>
        <dbReference type="ARBA" id="ARBA00022729"/>
    </source>
</evidence>
<dbReference type="PANTHER" id="PTHR46847:SF2">
    <property type="entry name" value="ABC TRANSPORTER SUGAR-BINDING PROTEIN"/>
    <property type="match status" value="1"/>
</dbReference>
<evidence type="ECO:0000313" key="7">
    <source>
        <dbReference type="EMBL" id="CZF85908.1"/>
    </source>
</evidence>
<dbReference type="Gene3D" id="3.40.50.2300">
    <property type="match status" value="2"/>
</dbReference>
<protein>
    <recommendedName>
        <fullName evidence="3">Autoinducer 2-binding periplasmic protein LuxP</fullName>
    </recommendedName>
</protein>
<dbReference type="PANTHER" id="PTHR46847">
    <property type="entry name" value="D-ALLOSE-BINDING PERIPLASMIC PROTEIN-RELATED"/>
    <property type="match status" value="1"/>
</dbReference>
<dbReference type="InterPro" id="IPR025997">
    <property type="entry name" value="SBP_2_dom"/>
</dbReference>
<dbReference type="AlphaFoldDB" id="A0A128FGJ0"/>
<dbReference type="GO" id="GO:0055085">
    <property type="term" value="P:transmembrane transport"/>
    <property type="evidence" value="ECO:0007669"/>
    <property type="project" value="UniProtKB-ARBA"/>
</dbReference>
<dbReference type="Proteomes" id="UP000073601">
    <property type="component" value="Unassembled WGS sequence"/>
</dbReference>
<comment type="subcellular location">
    <subcellularLocation>
        <location evidence="1">Cell envelope</location>
    </subcellularLocation>
</comment>